<evidence type="ECO:0000256" key="3">
    <source>
        <dbReference type="ARBA" id="ARBA00023027"/>
    </source>
</evidence>
<dbReference type="PANTHER" id="PTHR42760:SF133">
    <property type="entry name" value="3-OXOACYL-[ACYL-CARRIER-PROTEIN] REDUCTASE"/>
    <property type="match status" value="1"/>
</dbReference>
<dbReference type="PRINTS" id="PR00080">
    <property type="entry name" value="SDRFAMILY"/>
</dbReference>
<dbReference type="PANTHER" id="PTHR42760">
    <property type="entry name" value="SHORT-CHAIN DEHYDROGENASES/REDUCTASES FAMILY MEMBER"/>
    <property type="match status" value="1"/>
</dbReference>
<sequence length="270" mass="28443">MDRLSGKVAFITGAARGQGRAHALRLASEGADLVLSDICGPVNASGIRAAEPEDLQETVREVAALGMGTRVLDRIVDVRDLDGLQSLADDAVAELGRLDVVIANAGILNWGEFVDITSQMWQDVIDVNLTGVFNTCKATVPHLIRQGEGGSVILISSVAGLKGQPLTTPYTAAKHGVVGIARGLANELAQYSIRVNTVHPAGVTTPMTDVPEFMELIGAHPLLGPTYMPSLPHTLMPPEDVSATIAYLASDDSRMVTGSALRVDMGTLNR</sequence>
<evidence type="ECO:0000256" key="2">
    <source>
        <dbReference type="ARBA" id="ARBA00023002"/>
    </source>
</evidence>
<keyword evidence="6" id="KW-1185">Reference proteome</keyword>
<keyword evidence="2" id="KW-0560">Oxidoreductase</keyword>
<name>A0ABZ2PI73_9NOCA</name>
<dbReference type="RefSeq" id="WP_338889119.1">
    <property type="nucleotide sequence ID" value="NZ_CP147846.1"/>
</dbReference>
<reference evidence="5 6" key="1">
    <citation type="submission" date="2024-03" db="EMBL/GenBank/DDBJ databases">
        <title>Natural products discovery in diverse microorganisms through a two-stage MS feature dereplication strategy.</title>
        <authorList>
            <person name="Zhang R."/>
        </authorList>
    </citation>
    <scope>NUCLEOTIDE SEQUENCE [LARGE SCALE GENOMIC DNA]</scope>
    <source>
        <strain evidence="5 6">18930</strain>
    </source>
</reference>
<organism evidence="5 6">
    <name type="scientific">Rhodococcus sovatensis</name>
    <dbReference type="NCBI Taxonomy" id="1805840"/>
    <lineage>
        <taxon>Bacteria</taxon>
        <taxon>Bacillati</taxon>
        <taxon>Actinomycetota</taxon>
        <taxon>Actinomycetes</taxon>
        <taxon>Mycobacteriales</taxon>
        <taxon>Nocardiaceae</taxon>
        <taxon>Rhodococcus</taxon>
    </lineage>
</organism>
<dbReference type="EMBL" id="CP147846">
    <property type="protein sequence ID" value="WXG68729.1"/>
    <property type="molecule type" value="Genomic_DNA"/>
</dbReference>
<dbReference type="InterPro" id="IPR023985">
    <property type="entry name" value="SDR_subfam_1"/>
</dbReference>
<dbReference type="NCBIfam" id="NF009467">
    <property type="entry name" value="PRK12826.1-3"/>
    <property type="match status" value="1"/>
</dbReference>
<dbReference type="NCBIfam" id="TIGR03971">
    <property type="entry name" value="SDR_subfam_1"/>
    <property type="match status" value="1"/>
</dbReference>
<comment type="similarity">
    <text evidence="1 4">Belongs to the short-chain dehydrogenases/reductases (SDR) family.</text>
</comment>
<dbReference type="Proteomes" id="UP001432000">
    <property type="component" value="Chromosome"/>
</dbReference>
<protein>
    <submittedName>
        <fullName evidence="5">Mycofactocin-coupled SDR family oxidoreductase</fullName>
    </submittedName>
</protein>
<evidence type="ECO:0000256" key="1">
    <source>
        <dbReference type="ARBA" id="ARBA00006484"/>
    </source>
</evidence>
<dbReference type="CDD" id="cd05233">
    <property type="entry name" value="SDR_c"/>
    <property type="match status" value="1"/>
</dbReference>
<dbReference type="InterPro" id="IPR002347">
    <property type="entry name" value="SDR_fam"/>
</dbReference>
<gene>
    <name evidence="5" type="ORF">WDS16_26695</name>
</gene>
<dbReference type="InterPro" id="IPR036291">
    <property type="entry name" value="NAD(P)-bd_dom_sf"/>
</dbReference>
<dbReference type="InterPro" id="IPR020904">
    <property type="entry name" value="Sc_DH/Rdtase_CS"/>
</dbReference>
<evidence type="ECO:0000313" key="5">
    <source>
        <dbReference type="EMBL" id="WXG68729.1"/>
    </source>
</evidence>
<keyword evidence="3" id="KW-0520">NAD</keyword>
<dbReference type="SUPFAM" id="SSF51735">
    <property type="entry name" value="NAD(P)-binding Rossmann-fold domains"/>
    <property type="match status" value="1"/>
</dbReference>
<evidence type="ECO:0000256" key="4">
    <source>
        <dbReference type="RuleBase" id="RU000363"/>
    </source>
</evidence>
<dbReference type="Gene3D" id="3.40.50.720">
    <property type="entry name" value="NAD(P)-binding Rossmann-like Domain"/>
    <property type="match status" value="1"/>
</dbReference>
<proteinExistence type="inferred from homology"/>
<dbReference type="PROSITE" id="PS00061">
    <property type="entry name" value="ADH_SHORT"/>
    <property type="match status" value="1"/>
</dbReference>
<dbReference type="Pfam" id="PF00106">
    <property type="entry name" value="adh_short"/>
    <property type="match status" value="1"/>
</dbReference>
<accession>A0ABZ2PI73</accession>
<dbReference type="PRINTS" id="PR00081">
    <property type="entry name" value="GDHRDH"/>
</dbReference>
<evidence type="ECO:0000313" key="6">
    <source>
        <dbReference type="Proteomes" id="UP001432000"/>
    </source>
</evidence>